<dbReference type="Pfam" id="PF02525">
    <property type="entry name" value="Flavodoxin_2"/>
    <property type="match status" value="1"/>
</dbReference>
<dbReference type="EC" id="1.7.1.17" evidence="6"/>
<dbReference type="EC" id="1.6.5.-" evidence="6"/>
<evidence type="ECO:0000256" key="6">
    <source>
        <dbReference type="HAMAP-Rule" id="MF_01216"/>
    </source>
</evidence>
<dbReference type="HAMAP" id="MF_01216">
    <property type="entry name" value="Azoreductase_type1"/>
    <property type="match status" value="1"/>
</dbReference>
<dbReference type="Gene3D" id="3.40.50.360">
    <property type="match status" value="1"/>
</dbReference>
<dbReference type="InterPro" id="IPR003680">
    <property type="entry name" value="Flavodoxin_fold"/>
</dbReference>
<evidence type="ECO:0000313" key="9">
    <source>
        <dbReference type="Proteomes" id="UP000028411"/>
    </source>
</evidence>
<evidence type="ECO:0000256" key="2">
    <source>
        <dbReference type="ARBA" id="ARBA00022643"/>
    </source>
</evidence>
<name>A0A081R4U6_SPHCR</name>
<proteinExistence type="inferred from homology"/>
<protein>
    <recommendedName>
        <fullName evidence="6">FMN dependent NADH:quinone oxidoreductase</fullName>
        <ecNumber evidence="6">1.6.5.-</ecNumber>
    </recommendedName>
    <alternativeName>
        <fullName evidence="6">Azo-dye reductase</fullName>
    </alternativeName>
    <alternativeName>
        <fullName evidence="6">FMN-dependent NADH-azo compound oxidoreductase</fullName>
    </alternativeName>
    <alternativeName>
        <fullName evidence="6">FMN-dependent NADH-azoreductase</fullName>
        <ecNumber evidence="6">1.7.1.17</ecNumber>
    </alternativeName>
</protein>
<dbReference type="eggNOG" id="COG1182">
    <property type="taxonomic scope" value="Bacteria"/>
</dbReference>
<dbReference type="EMBL" id="JFHR01000108">
    <property type="protein sequence ID" value="KEQ50219.1"/>
    <property type="molecule type" value="Genomic_DNA"/>
</dbReference>
<feature type="binding site" evidence="6">
    <location>
        <begin position="16"/>
        <end position="18"/>
    </location>
    <ligand>
        <name>FMN</name>
        <dbReference type="ChEBI" id="CHEBI:58210"/>
    </ligand>
</feature>
<keyword evidence="1 6" id="KW-0285">Flavoprotein</keyword>
<dbReference type="InterPro" id="IPR023048">
    <property type="entry name" value="NADH:quinone_OxRdtase_FMN_depd"/>
</dbReference>
<dbReference type="GO" id="GO:0010181">
    <property type="term" value="F:FMN binding"/>
    <property type="evidence" value="ECO:0007669"/>
    <property type="project" value="UniProtKB-UniRule"/>
</dbReference>
<sequence>MVKILRIDSSIMGDHSTSRELTGAIVDKLRGSTDAEVVSRDLVAERLGHATPATLPSAHPLSQLAGPLEGDALAARANSDAILEEFLAADIVVIGAPMYNFTIPTQLKAWVDRILVPGKTFGYSEQGPTGLVSGKRVIVAVTRGGFYGAGSPAAAVEHGDSYLRAALSFIGIKDPEVIVAEGLQVSEDQKTAAKTSANEAIQALAA</sequence>
<accession>A0A081R4U6</accession>
<keyword evidence="4 6" id="KW-0520">NAD</keyword>
<evidence type="ECO:0000259" key="7">
    <source>
        <dbReference type="Pfam" id="PF02525"/>
    </source>
</evidence>
<dbReference type="InterPro" id="IPR029039">
    <property type="entry name" value="Flavoprotein-like_sf"/>
</dbReference>
<keyword evidence="2 6" id="KW-0288">FMN</keyword>
<comment type="similarity">
    <text evidence="6">Belongs to the azoreductase type 1 family.</text>
</comment>
<feature type="domain" description="Flavodoxin-like fold" evidence="7">
    <location>
        <begin position="3"/>
        <end position="203"/>
    </location>
</feature>
<dbReference type="PANTHER" id="PTHR43741:SF4">
    <property type="entry name" value="FMN-DEPENDENT NADH:QUINONE OXIDOREDUCTASE"/>
    <property type="match status" value="1"/>
</dbReference>
<dbReference type="InterPro" id="IPR050104">
    <property type="entry name" value="FMN-dep_NADH:Q_OxRdtase_AzoR1"/>
</dbReference>
<evidence type="ECO:0000313" key="8">
    <source>
        <dbReference type="EMBL" id="KEQ50219.1"/>
    </source>
</evidence>
<dbReference type="GO" id="GO:0016652">
    <property type="term" value="F:oxidoreductase activity, acting on NAD(P)H as acceptor"/>
    <property type="evidence" value="ECO:0007669"/>
    <property type="project" value="UniProtKB-UniRule"/>
</dbReference>
<dbReference type="SUPFAM" id="SSF52218">
    <property type="entry name" value="Flavoproteins"/>
    <property type="match status" value="1"/>
</dbReference>
<reference evidence="8 9" key="1">
    <citation type="submission" date="2014-02" db="EMBL/GenBank/DDBJ databases">
        <title>Whole genome sequence of Sphingobium chlorophenolicum NBRC 16172.</title>
        <authorList>
            <person name="Gan H.M."/>
            <person name="Gan H.Y."/>
            <person name="Chew T.H."/>
            <person name="Savka M.A."/>
        </authorList>
    </citation>
    <scope>NUCLEOTIDE SEQUENCE [LARGE SCALE GENOMIC DNA]</scope>
    <source>
        <strain evidence="8 9">NBRC 16172</strain>
    </source>
</reference>
<evidence type="ECO:0000256" key="5">
    <source>
        <dbReference type="ARBA" id="ARBA00048542"/>
    </source>
</evidence>
<dbReference type="PATRIC" id="fig|46429.4.peg.4465"/>
<dbReference type="AlphaFoldDB" id="A0A081R4U6"/>
<comment type="function">
    <text evidence="6">Also exhibits azoreductase activity. Catalyzes the reductive cleavage of the azo bond in aromatic azo compounds to the corresponding amines.</text>
</comment>
<evidence type="ECO:0000256" key="1">
    <source>
        <dbReference type="ARBA" id="ARBA00022630"/>
    </source>
</evidence>
<comment type="cofactor">
    <cofactor evidence="6">
        <name>FMN</name>
        <dbReference type="ChEBI" id="CHEBI:58210"/>
    </cofactor>
    <text evidence="6">Binds 1 FMN per subunit.</text>
</comment>
<feature type="binding site" evidence="6">
    <location>
        <begin position="98"/>
        <end position="101"/>
    </location>
    <ligand>
        <name>FMN</name>
        <dbReference type="ChEBI" id="CHEBI:58210"/>
    </ligand>
</feature>
<organism evidence="8 9">
    <name type="scientific">Sphingobium chlorophenolicum</name>
    <dbReference type="NCBI Taxonomy" id="46429"/>
    <lineage>
        <taxon>Bacteria</taxon>
        <taxon>Pseudomonadati</taxon>
        <taxon>Pseudomonadota</taxon>
        <taxon>Alphaproteobacteria</taxon>
        <taxon>Sphingomonadales</taxon>
        <taxon>Sphingomonadaceae</taxon>
        <taxon>Sphingobium</taxon>
    </lineage>
</organism>
<dbReference type="GO" id="GO:0009055">
    <property type="term" value="F:electron transfer activity"/>
    <property type="evidence" value="ECO:0007669"/>
    <property type="project" value="UniProtKB-UniRule"/>
</dbReference>
<feature type="binding site" evidence="6">
    <location>
        <position position="10"/>
    </location>
    <ligand>
        <name>FMN</name>
        <dbReference type="ChEBI" id="CHEBI:58210"/>
    </ligand>
</feature>
<comment type="catalytic activity">
    <reaction evidence="6">
        <text>2 a quinone + NADH + H(+) = 2 a 1,4-benzosemiquinone + NAD(+)</text>
        <dbReference type="Rhea" id="RHEA:65952"/>
        <dbReference type="ChEBI" id="CHEBI:15378"/>
        <dbReference type="ChEBI" id="CHEBI:57540"/>
        <dbReference type="ChEBI" id="CHEBI:57945"/>
        <dbReference type="ChEBI" id="CHEBI:132124"/>
        <dbReference type="ChEBI" id="CHEBI:134225"/>
    </reaction>
</comment>
<dbReference type="GO" id="GO:0016655">
    <property type="term" value="F:oxidoreductase activity, acting on NAD(P)H, quinone or similar compound as acceptor"/>
    <property type="evidence" value="ECO:0007669"/>
    <property type="project" value="InterPro"/>
</dbReference>
<dbReference type="Proteomes" id="UP000028411">
    <property type="component" value="Unassembled WGS sequence"/>
</dbReference>
<gene>
    <name evidence="6 8" type="primary">azoR</name>
    <name evidence="8" type="ORF">BV95_04479</name>
</gene>
<dbReference type="PANTHER" id="PTHR43741">
    <property type="entry name" value="FMN-DEPENDENT NADH-AZOREDUCTASE 1"/>
    <property type="match status" value="1"/>
</dbReference>
<comment type="caution">
    <text evidence="8">The sequence shown here is derived from an EMBL/GenBank/DDBJ whole genome shotgun (WGS) entry which is preliminary data.</text>
</comment>
<evidence type="ECO:0000256" key="3">
    <source>
        <dbReference type="ARBA" id="ARBA00023002"/>
    </source>
</evidence>
<comment type="catalytic activity">
    <reaction evidence="5">
        <text>N,N-dimethyl-1,4-phenylenediamine + anthranilate + 2 NAD(+) = 2-(4-dimethylaminophenyl)diazenylbenzoate + 2 NADH + 2 H(+)</text>
        <dbReference type="Rhea" id="RHEA:55872"/>
        <dbReference type="ChEBI" id="CHEBI:15378"/>
        <dbReference type="ChEBI" id="CHEBI:15783"/>
        <dbReference type="ChEBI" id="CHEBI:16567"/>
        <dbReference type="ChEBI" id="CHEBI:57540"/>
        <dbReference type="ChEBI" id="CHEBI:57945"/>
        <dbReference type="ChEBI" id="CHEBI:71579"/>
        <dbReference type="EC" id="1.7.1.17"/>
    </reaction>
    <physiologicalReaction direction="right-to-left" evidence="5">
        <dbReference type="Rhea" id="RHEA:55874"/>
    </physiologicalReaction>
</comment>
<comment type="function">
    <text evidence="6">Quinone reductase that provides resistance to thiol-specific stress caused by electrophilic quinones.</text>
</comment>
<comment type="subunit">
    <text evidence="6">Homodimer.</text>
</comment>
<evidence type="ECO:0000256" key="4">
    <source>
        <dbReference type="ARBA" id="ARBA00023027"/>
    </source>
</evidence>
<keyword evidence="3 6" id="KW-0560">Oxidoreductase</keyword>
<feature type="binding site" evidence="6">
    <location>
        <begin position="142"/>
        <end position="145"/>
    </location>
    <ligand>
        <name>FMN</name>
        <dbReference type="ChEBI" id="CHEBI:58210"/>
    </ligand>
</feature>